<evidence type="ECO:0000313" key="2">
    <source>
        <dbReference type="Proteomes" id="UP001334248"/>
    </source>
</evidence>
<dbReference type="Proteomes" id="UP001334248">
    <property type="component" value="Unassembled WGS sequence"/>
</dbReference>
<gene>
    <name evidence="1" type="ORF">PMZ80_010271</name>
</gene>
<dbReference type="EMBL" id="JAVHJV010000016">
    <property type="protein sequence ID" value="KAK5937650.1"/>
    <property type="molecule type" value="Genomic_DNA"/>
</dbReference>
<name>A0ABR0RAK6_9EURO</name>
<organism evidence="1 2">
    <name type="scientific">Knufia obscura</name>
    <dbReference type="NCBI Taxonomy" id="1635080"/>
    <lineage>
        <taxon>Eukaryota</taxon>
        <taxon>Fungi</taxon>
        <taxon>Dikarya</taxon>
        <taxon>Ascomycota</taxon>
        <taxon>Pezizomycotina</taxon>
        <taxon>Eurotiomycetes</taxon>
        <taxon>Chaetothyriomycetidae</taxon>
        <taxon>Chaetothyriales</taxon>
        <taxon>Trichomeriaceae</taxon>
        <taxon>Knufia</taxon>
    </lineage>
</organism>
<dbReference type="RefSeq" id="XP_064725740.1">
    <property type="nucleotide sequence ID" value="XM_064878661.1"/>
</dbReference>
<evidence type="ECO:0000313" key="1">
    <source>
        <dbReference type="EMBL" id="KAK5937650.1"/>
    </source>
</evidence>
<protein>
    <submittedName>
        <fullName evidence="1">Uncharacterized protein</fullName>
    </submittedName>
</protein>
<proteinExistence type="predicted"/>
<sequence>MCLPQSTADPTRLTQPNTSIFLLDRPLTMAMQPSETNFPCTAVQSWTPNAHYISLGCISIKRGDLGKVLSERNNGWIKVWLPRKKIQGSVPTFTVQVHHTRRFGDLRIQHDLPTISSSGIDYSRLEITPNNLVEKTIVAVVTAMKNQQTSLPFMSDGIRNLLNDDTRRQKFLKAFIGRLNGKYVQIVANDTKTIRDFQSALKPVTDAETRTGQYARVTSDFKNDPQRRPEFYTGMTRDSFFNRLHGHRMDANNYTGPSSVNESGREARNMTMYVLCQMVRDDADAHLLAEQTLMLMNGSYVPEMYVAKVERSASSTDPEDNVREAVKSITRREQANTLVDIAAAVFKELGFVALCQRPNFGVGQGLNYSSPIAEPRGYEKTLWIKVVQSGVKEVYYRSGLAQTYTDSKTFKTSFMNMWRYVGEGSAHPSIMFERNKKHPPQGTILYPIWEIQLDGPHPIPWARLPDLGGPSDWHIANSLALRVEWQDPDGQWWQTFQQADQVTKFEPTTDPGAMVKYNQAMAIIRYLQPRRHFSPKGWNYDCGLARIKELSFNHATQTVKLQELAPPTGMFRKVVLKSTATIVKEMVDVGCLNVGGTWQVRGWRGIPGKYGHSAGGPPSRCDACYIASRYDGDNFRGGSDSGFTCSRRTNEHGQLTDQCEFCYYRGLQCSWTHVPDFTAAMVKALNFKAQTPLKFEKISPRILYLGEEEREADEDDTVAP</sequence>
<reference evidence="1 2" key="1">
    <citation type="journal article" date="2023" name="Res Sq">
        <title>Genomic and morphological characterization of Knufia obscura isolated from the Mars 2020 spacecraft assembly facility.</title>
        <authorList>
            <person name="Chander A.M."/>
            <person name="Teixeira M.M."/>
            <person name="Singh N.K."/>
            <person name="Williams M.P."/>
            <person name="Parker C.W."/>
            <person name="Leo P."/>
            <person name="Stajich J.E."/>
            <person name="Torok T."/>
            <person name="Tighe S."/>
            <person name="Mason C.E."/>
            <person name="Venkateswaran K."/>
        </authorList>
    </citation>
    <scope>NUCLEOTIDE SEQUENCE [LARGE SCALE GENOMIC DNA]</scope>
    <source>
        <strain evidence="1 2">CCFEE 5817</strain>
    </source>
</reference>
<dbReference type="GeneID" id="90003720"/>
<keyword evidence="2" id="KW-1185">Reference proteome</keyword>
<comment type="caution">
    <text evidence="1">The sequence shown here is derived from an EMBL/GenBank/DDBJ whole genome shotgun (WGS) entry which is preliminary data.</text>
</comment>
<accession>A0ABR0RAK6</accession>